<name>A0A5B7G988_PORTR</name>
<protein>
    <submittedName>
        <fullName evidence="1">Uncharacterized protein</fullName>
    </submittedName>
</protein>
<gene>
    <name evidence="1" type="ORF">E2C01_047952</name>
</gene>
<keyword evidence="2" id="KW-1185">Reference proteome</keyword>
<dbReference type="PANTHER" id="PTHR35617:SF3">
    <property type="entry name" value="CORE-BINDING (CB) DOMAIN-CONTAINING PROTEIN"/>
    <property type="match status" value="1"/>
</dbReference>
<dbReference type="EMBL" id="VSRR010012064">
    <property type="protein sequence ID" value="MPC54045.1"/>
    <property type="molecule type" value="Genomic_DNA"/>
</dbReference>
<evidence type="ECO:0000313" key="1">
    <source>
        <dbReference type="EMBL" id="MPC54045.1"/>
    </source>
</evidence>
<dbReference type="Proteomes" id="UP000324222">
    <property type="component" value="Unassembled WGS sequence"/>
</dbReference>
<dbReference type="AlphaFoldDB" id="A0A5B7G988"/>
<evidence type="ECO:0000313" key="2">
    <source>
        <dbReference type="Proteomes" id="UP000324222"/>
    </source>
</evidence>
<accession>A0A5B7G988</accession>
<comment type="caution">
    <text evidence="1">The sequence shown here is derived from an EMBL/GenBank/DDBJ whole genome shotgun (WGS) entry which is preliminary data.</text>
</comment>
<organism evidence="1 2">
    <name type="scientific">Portunus trituberculatus</name>
    <name type="common">Swimming crab</name>
    <name type="synonym">Neptunus trituberculatus</name>
    <dbReference type="NCBI Taxonomy" id="210409"/>
    <lineage>
        <taxon>Eukaryota</taxon>
        <taxon>Metazoa</taxon>
        <taxon>Ecdysozoa</taxon>
        <taxon>Arthropoda</taxon>
        <taxon>Crustacea</taxon>
        <taxon>Multicrustacea</taxon>
        <taxon>Malacostraca</taxon>
        <taxon>Eumalacostraca</taxon>
        <taxon>Eucarida</taxon>
        <taxon>Decapoda</taxon>
        <taxon>Pleocyemata</taxon>
        <taxon>Brachyura</taxon>
        <taxon>Eubrachyura</taxon>
        <taxon>Portunoidea</taxon>
        <taxon>Portunidae</taxon>
        <taxon>Portuninae</taxon>
        <taxon>Portunus</taxon>
    </lineage>
</organism>
<proteinExistence type="predicted"/>
<dbReference type="PANTHER" id="PTHR35617">
    <property type="entry name" value="PHAGE_INTEGRASE DOMAIN-CONTAINING PROTEIN"/>
    <property type="match status" value="1"/>
</dbReference>
<reference evidence="1 2" key="1">
    <citation type="submission" date="2019-05" db="EMBL/GenBank/DDBJ databases">
        <title>Another draft genome of Portunus trituberculatus and its Hox gene families provides insights of decapod evolution.</title>
        <authorList>
            <person name="Jeong J.-H."/>
            <person name="Song I."/>
            <person name="Kim S."/>
            <person name="Choi T."/>
            <person name="Kim D."/>
            <person name="Ryu S."/>
            <person name="Kim W."/>
        </authorList>
    </citation>
    <scope>NUCLEOTIDE SEQUENCE [LARGE SCALE GENOMIC DNA]</scope>
    <source>
        <tissue evidence="1">Muscle</tissue>
    </source>
</reference>
<sequence>MRHTSLMACQLSGHNLKHVEYLKRYVATWDVKPVLQKIRAMDLLHSLSLKDLSLKLVMLMAVTQAARVQTLHLIMLRNIAFGEDSI</sequence>